<organism evidence="5 11">
    <name type="scientific">Rotaria magnacalcarata</name>
    <dbReference type="NCBI Taxonomy" id="392030"/>
    <lineage>
        <taxon>Eukaryota</taxon>
        <taxon>Metazoa</taxon>
        <taxon>Spiralia</taxon>
        <taxon>Gnathifera</taxon>
        <taxon>Rotifera</taxon>
        <taxon>Eurotatoria</taxon>
        <taxon>Bdelloidea</taxon>
        <taxon>Philodinida</taxon>
        <taxon>Philodinidae</taxon>
        <taxon>Rotaria</taxon>
    </lineage>
</organism>
<dbReference type="EMBL" id="CAJNRG010009621">
    <property type="protein sequence ID" value="CAF2115518.1"/>
    <property type="molecule type" value="Genomic_DNA"/>
</dbReference>
<dbReference type="InterPro" id="IPR008197">
    <property type="entry name" value="WAP_dom"/>
</dbReference>
<evidence type="ECO:0000313" key="11">
    <source>
        <dbReference type="Proteomes" id="UP000663834"/>
    </source>
</evidence>
<dbReference type="Pfam" id="PF00095">
    <property type="entry name" value="WAP"/>
    <property type="match status" value="1"/>
</dbReference>
<evidence type="ECO:0000313" key="6">
    <source>
        <dbReference type="EMBL" id="CAF1627709.1"/>
    </source>
</evidence>
<dbReference type="InterPro" id="IPR004094">
    <property type="entry name" value="Antistasin-like"/>
</dbReference>
<dbReference type="EMBL" id="CAJOBF010002036">
    <property type="protein sequence ID" value="CAF4005081.1"/>
    <property type="molecule type" value="Genomic_DNA"/>
</dbReference>
<keyword evidence="1" id="KW-0646">Protease inhibitor</keyword>
<protein>
    <recommendedName>
        <fullName evidence="4">WAP domain-containing protein</fullName>
    </recommendedName>
</protein>
<dbReference type="Proteomes" id="UP000681967">
    <property type="component" value="Unassembled WGS sequence"/>
</dbReference>
<dbReference type="EMBL" id="CAJNRE010005080">
    <property type="protein sequence ID" value="CAF2041648.1"/>
    <property type="molecule type" value="Genomic_DNA"/>
</dbReference>
<feature type="chain" id="PRO_5035606793" description="WAP domain-containing protein" evidence="3">
    <location>
        <begin position="18"/>
        <end position="154"/>
    </location>
</feature>
<evidence type="ECO:0000256" key="2">
    <source>
        <dbReference type="ARBA" id="ARBA00022900"/>
    </source>
</evidence>
<evidence type="ECO:0000256" key="3">
    <source>
        <dbReference type="SAM" id="SignalP"/>
    </source>
</evidence>
<evidence type="ECO:0000256" key="1">
    <source>
        <dbReference type="ARBA" id="ARBA00022690"/>
    </source>
</evidence>
<evidence type="ECO:0000313" key="5">
    <source>
        <dbReference type="EMBL" id="CAF1446503.1"/>
    </source>
</evidence>
<dbReference type="EMBL" id="CAJNOV010019108">
    <property type="protein sequence ID" value="CAF1627709.1"/>
    <property type="molecule type" value="Genomic_DNA"/>
</dbReference>
<dbReference type="Proteomes" id="UP000663842">
    <property type="component" value="Unassembled WGS sequence"/>
</dbReference>
<dbReference type="GO" id="GO:0004867">
    <property type="term" value="F:serine-type endopeptidase inhibitor activity"/>
    <property type="evidence" value="ECO:0007669"/>
    <property type="project" value="UniProtKB-KW"/>
</dbReference>
<evidence type="ECO:0000313" key="9">
    <source>
        <dbReference type="EMBL" id="CAF3837390.1"/>
    </source>
</evidence>
<dbReference type="GO" id="GO:0005576">
    <property type="term" value="C:extracellular region"/>
    <property type="evidence" value="ECO:0007669"/>
    <property type="project" value="InterPro"/>
</dbReference>
<dbReference type="Pfam" id="PF02822">
    <property type="entry name" value="Antistasin"/>
    <property type="match status" value="1"/>
</dbReference>
<dbReference type="Proteomes" id="UP000663834">
    <property type="component" value="Unassembled WGS sequence"/>
</dbReference>
<evidence type="ECO:0000313" key="8">
    <source>
        <dbReference type="EMBL" id="CAF2115518.1"/>
    </source>
</evidence>
<evidence type="ECO:0000313" key="10">
    <source>
        <dbReference type="EMBL" id="CAF4005081.1"/>
    </source>
</evidence>
<name>A0A815PAI0_9BILA</name>
<dbReference type="Proteomes" id="UP000663855">
    <property type="component" value="Unassembled WGS sequence"/>
</dbReference>
<dbReference type="SMART" id="SM00217">
    <property type="entry name" value="WAP"/>
    <property type="match status" value="1"/>
</dbReference>
<dbReference type="EMBL" id="CAJOBH010001126">
    <property type="protein sequence ID" value="CAF3837390.1"/>
    <property type="molecule type" value="Genomic_DNA"/>
</dbReference>
<evidence type="ECO:0000313" key="7">
    <source>
        <dbReference type="EMBL" id="CAF2041648.1"/>
    </source>
</evidence>
<reference evidence="5" key="1">
    <citation type="submission" date="2021-02" db="EMBL/GenBank/DDBJ databases">
        <authorList>
            <person name="Nowell W R."/>
        </authorList>
    </citation>
    <scope>NUCLEOTIDE SEQUENCE</scope>
</reference>
<dbReference type="SUPFAM" id="SSF57262">
    <property type="entry name" value="Leech antihemostatic proteins"/>
    <property type="match status" value="1"/>
</dbReference>
<keyword evidence="3" id="KW-0732">Signal</keyword>
<comment type="caution">
    <text evidence="5">The sequence shown here is derived from an EMBL/GenBank/DDBJ whole genome shotgun (WGS) entry which is preliminary data.</text>
</comment>
<sequence>MNLLALIIILYIATASTLLVTGSPVDTSPRMCMIYCQYGFQRDSNGHSMCVCKKSPCDKEESPLEDYFCGLSPNRRECPSTHQCTIAPNDAYAVCCPRVAEPLESNPKKSGLCPPSTGMNRICFTLCGDDNECDGELKCCGGCRRQCTKPILVE</sequence>
<dbReference type="Proteomes" id="UP000663887">
    <property type="component" value="Unassembled WGS sequence"/>
</dbReference>
<dbReference type="InterPro" id="IPR011061">
    <property type="entry name" value="Hirudin/antistatin"/>
</dbReference>
<keyword evidence="2" id="KW-0722">Serine protease inhibitor</keyword>
<proteinExistence type="predicted"/>
<gene>
    <name evidence="9" type="ORF">BYL167_LOCUS5068</name>
    <name evidence="6" type="ORF">CJN711_LOCUS38929</name>
    <name evidence="5" type="ORF">KQP761_LOCUS11776</name>
    <name evidence="7" type="ORF">MBJ925_LOCUS11473</name>
    <name evidence="10" type="ORF">UXM345_LOCUS16415</name>
    <name evidence="8" type="ORF">XDN619_LOCUS21594</name>
</gene>
<feature type="signal peptide" evidence="3">
    <location>
        <begin position="1"/>
        <end position="17"/>
    </location>
</feature>
<dbReference type="OrthoDB" id="4473401at2759"/>
<dbReference type="Gene3D" id="4.10.75.10">
    <property type="entry name" value="Elafin-like"/>
    <property type="match status" value="1"/>
</dbReference>
<dbReference type="Gene3D" id="2.10.22.10">
    <property type="entry name" value="Antistasin, domain 1"/>
    <property type="match status" value="1"/>
</dbReference>
<dbReference type="SUPFAM" id="SSF57256">
    <property type="entry name" value="Elafin-like"/>
    <property type="match status" value="1"/>
</dbReference>
<dbReference type="AlphaFoldDB" id="A0A815PAI0"/>
<accession>A0A815PAI0</accession>
<dbReference type="PROSITE" id="PS51390">
    <property type="entry name" value="WAP"/>
    <property type="match status" value="1"/>
</dbReference>
<dbReference type="EMBL" id="CAJNOW010005311">
    <property type="protein sequence ID" value="CAF1446503.1"/>
    <property type="molecule type" value="Genomic_DNA"/>
</dbReference>
<evidence type="ECO:0000259" key="4">
    <source>
        <dbReference type="PROSITE" id="PS51390"/>
    </source>
</evidence>
<feature type="domain" description="WAP" evidence="4">
    <location>
        <begin position="106"/>
        <end position="151"/>
    </location>
</feature>
<dbReference type="InterPro" id="IPR036645">
    <property type="entry name" value="Elafin-like_sf"/>
</dbReference>
<dbReference type="Proteomes" id="UP000663824">
    <property type="component" value="Unassembled WGS sequence"/>
</dbReference>